<proteinExistence type="predicted"/>
<feature type="region of interest" description="Disordered" evidence="1">
    <location>
        <begin position="1"/>
        <end position="30"/>
    </location>
</feature>
<evidence type="ECO:0000259" key="2">
    <source>
        <dbReference type="Pfam" id="PF00535"/>
    </source>
</evidence>
<keyword evidence="4" id="KW-1185">Reference proteome</keyword>
<accession>A0ABX6DYA4</accession>
<dbReference type="InterPro" id="IPR029044">
    <property type="entry name" value="Nucleotide-diphossugar_trans"/>
</dbReference>
<dbReference type="PANTHER" id="PTHR43179">
    <property type="entry name" value="RHAMNOSYLTRANSFERASE WBBL"/>
    <property type="match status" value="1"/>
</dbReference>
<dbReference type="SUPFAM" id="SSF53448">
    <property type="entry name" value="Nucleotide-diphospho-sugar transferases"/>
    <property type="match status" value="1"/>
</dbReference>
<dbReference type="PANTHER" id="PTHR43179:SF7">
    <property type="entry name" value="RHAMNOSYLTRANSFERASE WBBL"/>
    <property type="match status" value="1"/>
</dbReference>
<reference evidence="3 4" key="1">
    <citation type="submission" date="2019-10" db="EMBL/GenBank/DDBJ databases">
        <title>Genome Sequence of Micromonospora terminaliae DSM 101760.</title>
        <authorList>
            <person name="Guo L."/>
        </authorList>
    </citation>
    <scope>NUCLEOTIDE SEQUENCE [LARGE SCALE GENOMIC DNA]</scope>
    <source>
        <strain evidence="3 4">DSM 101760</strain>
    </source>
</reference>
<feature type="compositionally biased region" description="Low complexity" evidence="1">
    <location>
        <begin position="19"/>
        <end position="30"/>
    </location>
</feature>
<dbReference type="Pfam" id="PF00535">
    <property type="entry name" value="Glycos_transf_2"/>
    <property type="match status" value="1"/>
</dbReference>
<feature type="compositionally biased region" description="Basic residues" evidence="1">
    <location>
        <begin position="7"/>
        <end position="18"/>
    </location>
</feature>
<name>A0ABX6DYA4_9ACTN</name>
<protein>
    <submittedName>
        <fullName evidence="3">Glycosyltransferase</fullName>
    </submittedName>
</protein>
<evidence type="ECO:0000313" key="3">
    <source>
        <dbReference type="EMBL" id="QGL46554.1"/>
    </source>
</evidence>
<organism evidence="3 4">
    <name type="scientific">Micromonospora terminaliae</name>
    <dbReference type="NCBI Taxonomy" id="1914461"/>
    <lineage>
        <taxon>Bacteria</taxon>
        <taxon>Bacillati</taxon>
        <taxon>Actinomycetota</taxon>
        <taxon>Actinomycetes</taxon>
        <taxon>Micromonosporales</taxon>
        <taxon>Micromonosporaceae</taxon>
        <taxon>Micromonospora</taxon>
    </lineage>
</organism>
<evidence type="ECO:0000313" key="4">
    <source>
        <dbReference type="Proteomes" id="UP000402241"/>
    </source>
</evidence>
<dbReference type="Proteomes" id="UP000402241">
    <property type="component" value="Chromosome"/>
</dbReference>
<feature type="region of interest" description="Disordered" evidence="1">
    <location>
        <begin position="349"/>
        <end position="369"/>
    </location>
</feature>
<gene>
    <name evidence="3" type="ORF">GCE86_05465</name>
</gene>
<sequence>MAAAGRRLLRRHHRRRRTAGPAGRRLGTGRVLPGGGVVTPSVSVLMVSYQTRELTLRALRGLRDTCVGTPYEVVVVDNASTDGAAEAVAAAFPSATVDQLPVNVGFGRAVNRAATHARGEWLLLMNPDTEPDGDVITALVAYAADHPEHGIYTGRTLHVDGTDDFRSCFALPSLRGYLAFALGLSTVGRRVSWLGRWFNPEELPGYDRTQPREVPAVSGCLMLIRRDLFTELGGFTPDYFMYSEDIDLCTRAAALGARPVLVPHARLRHLGGASSSTANKGMMVLRGKCTYVRLHWPRRRAAAARALLVVGVGLRASVGALLRRESAWRTVWRDRGAWLPGWPAVPGDGIEPPRTISGGAATPMPVSPR</sequence>
<dbReference type="InterPro" id="IPR001173">
    <property type="entry name" value="Glyco_trans_2-like"/>
</dbReference>
<dbReference type="CDD" id="cd04186">
    <property type="entry name" value="GT_2_like_c"/>
    <property type="match status" value="1"/>
</dbReference>
<evidence type="ECO:0000256" key="1">
    <source>
        <dbReference type="SAM" id="MobiDB-lite"/>
    </source>
</evidence>
<feature type="domain" description="Glycosyltransferase 2-like" evidence="2">
    <location>
        <begin position="43"/>
        <end position="232"/>
    </location>
</feature>
<dbReference type="Gene3D" id="3.90.550.10">
    <property type="entry name" value="Spore Coat Polysaccharide Biosynthesis Protein SpsA, Chain A"/>
    <property type="match status" value="1"/>
</dbReference>
<dbReference type="EMBL" id="CP045309">
    <property type="protein sequence ID" value="QGL46554.1"/>
    <property type="molecule type" value="Genomic_DNA"/>
</dbReference>